<dbReference type="STRING" id="151549.A0A4C1TCG2"/>
<evidence type="ECO:0000256" key="1">
    <source>
        <dbReference type="SAM" id="MobiDB-lite"/>
    </source>
</evidence>
<dbReference type="InterPro" id="IPR008042">
    <property type="entry name" value="Retrotrans_Pao"/>
</dbReference>
<reference evidence="2 3" key="1">
    <citation type="journal article" date="2019" name="Commun. Biol.">
        <title>The bagworm genome reveals a unique fibroin gene that provides high tensile strength.</title>
        <authorList>
            <person name="Kono N."/>
            <person name="Nakamura H."/>
            <person name="Ohtoshi R."/>
            <person name="Tomita M."/>
            <person name="Numata K."/>
            <person name="Arakawa K."/>
        </authorList>
    </citation>
    <scope>NUCLEOTIDE SEQUENCE [LARGE SCALE GENOMIC DNA]</scope>
</reference>
<proteinExistence type="predicted"/>
<evidence type="ECO:0000313" key="2">
    <source>
        <dbReference type="EMBL" id="GBP12162.1"/>
    </source>
</evidence>
<name>A0A4C1TCG2_EUMVA</name>
<feature type="region of interest" description="Disordered" evidence="1">
    <location>
        <begin position="1"/>
        <end position="25"/>
    </location>
</feature>
<dbReference type="PANTHER" id="PTHR22955:SF77">
    <property type="entry name" value="ASPARTIC PUTATIVE DOMAIN-CONTAINING PROTEIN-RELATED"/>
    <property type="match status" value="1"/>
</dbReference>
<dbReference type="Pfam" id="PF05380">
    <property type="entry name" value="Peptidase_A17"/>
    <property type="match status" value="1"/>
</dbReference>
<dbReference type="OrthoDB" id="5986643at2759"/>
<dbReference type="AlphaFoldDB" id="A0A4C1TCG2"/>
<comment type="caution">
    <text evidence="2">The sequence shown here is derived from an EMBL/GenBank/DDBJ whole genome shotgun (WGS) entry which is preliminary data.</text>
</comment>
<protein>
    <submittedName>
        <fullName evidence="2">Uncharacterized protein</fullName>
    </submittedName>
</protein>
<dbReference type="Proteomes" id="UP000299102">
    <property type="component" value="Unassembled WGS sequence"/>
</dbReference>
<feature type="compositionally biased region" description="Polar residues" evidence="1">
    <location>
        <begin position="1"/>
        <end position="10"/>
    </location>
</feature>
<dbReference type="EMBL" id="BGZK01000050">
    <property type="protein sequence ID" value="GBP12162.1"/>
    <property type="molecule type" value="Genomic_DNA"/>
</dbReference>
<organism evidence="2 3">
    <name type="scientific">Eumeta variegata</name>
    <name type="common">Bagworm moth</name>
    <name type="synonym">Eumeta japonica</name>
    <dbReference type="NCBI Taxonomy" id="151549"/>
    <lineage>
        <taxon>Eukaryota</taxon>
        <taxon>Metazoa</taxon>
        <taxon>Ecdysozoa</taxon>
        <taxon>Arthropoda</taxon>
        <taxon>Hexapoda</taxon>
        <taxon>Insecta</taxon>
        <taxon>Pterygota</taxon>
        <taxon>Neoptera</taxon>
        <taxon>Endopterygota</taxon>
        <taxon>Lepidoptera</taxon>
        <taxon>Glossata</taxon>
        <taxon>Ditrysia</taxon>
        <taxon>Tineoidea</taxon>
        <taxon>Psychidae</taxon>
        <taxon>Oiketicinae</taxon>
        <taxon>Eumeta</taxon>
    </lineage>
</organism>
<evidence type="ECO:0000313" key="3">
    <source>
        <dbReference type="Proteomes" id="UP000299102"/>
    </source>
</evidence>
<accession>A0A4C1TCG2</accession>
<keyword evidence="3" id="KW-1185">Reference proteome</keyword>
<dbReference type="PANTHER" id="PTHR22955">
    <property type="entry name" value="RETROTRANSPOSON"/>
    <property type="match status" value="1"/>
</dbReference>
<sequence length="189" mass="21083">MEPSSRSETGPVSGHKSRRNRGRGAGWGSSVDIKFVGIRCNTDETARDICLQCFADLSEAGYGVAVYLRVVGFSGGVKLSLMMAKSQVAPIKSKLTIPELERCGATLVIKILDNVLYSIRDNVEVHDMTFEENRLSRIIDSGFKIKWRHLSSQMNPADVVSRGCNGAELLTHPLWWGPEWLQNTEKFWP</sequence>
<gene>
    <name evidence="2" type="ORF">EVAR_6348_1</name>
</gene>